<dbReference type="HOGENOM" id="CLU_123222_0_0_10"/>
<evidence type="ECO:0000313" key="3">
    <source>
        <dbReference type="Proteomes" id="UP000003586"/>
    </source>
</evidence>
<reference evidence="2 3" key="1">
    <citation type="submission" date="2013-12" db="EMBL/GenBank/DDBJ databases">
        <authorList>
            <consortium name="DOE Joint Genome Institute"/>
            <person name="Eisen J."/>
            <person name="Huntemann M."/>
            <person name="Han J."/>
            <person name="Chen A."/>
            <person name="Kyrpides N."/>
            <person name="Mavromatis K."/>
            <person name="Markowitz V."/>
            <person name="Palaniappan K."/>
            <person name="Ivanova N."/>
            <person name="Schaumberg A."/>
            <person name="Pati A."/>
            <person name="Liolios K."/>
            <person name="Nordberg H.P."/>
            <person name="Cantor M.N."/>
            <person name="Hua S.X."/>
            <person name="Woyke T."/>
        </authorList>
    </citation>
    <scope>NUCLEOTIDE SEQUENCE [LARGE SCALE GENOMIC DNA]</scope>
    <source>
        <strain evidence="3">DSM 19437</strain>
    </source>
</reference>
<feature type="domain" description="Nucleotide modification associated" evidence="1">
    <location>
        <begin position="22"/>
        <end position="82"/>
    </location>
</feature>
<dbReference type="STRING" id="929713.NIASO_04665"/>
<gene>
    <name evidence="2" type="ORF">NIASO_04665</name>
</gene>
<dbReference type="EMBL" id="CP007035">
    <property type="protein sequence ID" value="AHF14671.1"/>
    <property type="molecule type" value="Genomic_DNA"/>
</dbReference>
<dbReference type="KEGG" id="nso:NIASO_04665"/>
<dbReference type="RefSeq" id="WP_008583198.1">
    <property type="nucleotide sequence ID" value="NZ_CP007035.1"/>
</dbReference>
<dbReference type="AlphaFoldDB" id="W0F016"/>
<organism evidence="2 3">
    <name type="scientific">Niabella soli DSM 19437</name>
    <dbReference type="NCBI Taxonomy" id="929713"/>
    <lineage>
        <taxon>Bacteria</taxon>
        <taxon>Pseudomonadati</taxon>
        <taxon>Bacteroidota</taxon>
        <taxon>Chitinophagia</taxon>
        <taxon>Chitinophagales</taxon>
        <taxon>Chitinophagaceae</taxon>
        <taxon>Niabella</taxon>
    </lineage>
</organism>
<dbReference type="InterPro" id="IPR011630">
    <property type="entry name" value="DUF1599"/>
</dbReference>
<protein>
    <recommendedName>
        <fullName evidence="1">Nucleotide modification associated domain-containing protein</fullName>
    </recommendedName>
</protein>
<dbReference type="OrthoDB" id="659365at2"/>
<feature type="domain" description="Nucleotide modification associated" evidence="1">
    <location>
        <begin position="115"/>
        <end position="174"/>
    </location>
</feature>
<dbReference type="Proteomes" id="UP000003586">
    <property type="component" value="Chromosome"/>
</dbReference>
<keyword evidence="3" id="KW-1185">Reference proteome</keyword>
<evidence type="ECO:0000259" key="1">
    <source>
        <dbReference type="Pfam" id="PF07659"/>
    </source>
</evidence>
<dbReference type="eggNOG" id="ENOG502Z7RJ">
    <property type="taxonomic scope" value="Bacteria"/>
</dbReference>
<name>W0F016_9BACT</name>
<sequence>MNRTIQQYDAVIVTCKEVFLKKNKDYGTSWRVLRTISVVDQLYIKAQRIRTIQQLKQQKVEDDIAGEFKGIINYAVIGLIQLELPEDGADDLSEDEVTILYDTYAEKARSLMQDKNHDYGEAWRSMSQESFVDLILVKLRRIRQILSNDQQTLISEGIDANYNDILNYAVFALILQGEQSMAK</sequence>
<evidence type="ECO:0000313" key="2">
    <source>
        <dbReference type="EMBL" id="AHF14671.1"/>
    </source>
</evidence>
<dbReference type="Pfam" id="PF07659">
    <property type="entry name" value="DUF1599"/>
    <property type="match status" value="2"/>
</dbReference>
<accession>W0F016</accession>
<proteinExistence type="predicted"/>